<dbReference type="Proteomes" id="UP001305414">
    <property type="component" value="Unassembled WGS sequence"/>
</dbReference>
<sequence length="316" mass="33252">MTAALRSAPRTISPLRQSSRAAAASGRRFASTAPADKRRSWKSSVVRWGLAVGAVYWYSTSNVFAEEPKLTTVQPPPEFSDEDLPTIEAVVAQKRREAAARSQKAATTAAAAPESKTIPEPETTALASQTSPEAPAKELDGNGPAAPEGGSPEALEQEAAQQGAFNPETGEINWDCPCLGGMAHGPCGEEFKAAFSCFVYSQEEPKGMDCIDKFQHMQDCFRLHPEVYGDELADDEEAGAAADGAPTDAVAARDASAEAPSTADAAPTESAPTTVTSTKETTKTDAKISEPKPEAVDKVTPSPSKPAKKDPWSNAE</sequence>
<comment type="cofactor">
    <cofactor evidence="1">
        <name>Zn(2+)</name>
        <dbReference type="ChEBI" id="CHEBI:29105"/>
    </cofactor>
</comment>
<evidence type="ECO:0000256" key="1">
    <source>
        <dbReference type="ARBA" id="ARBA00001947"/>
    </source>
</evidence>
<evidence type="ECO:0000256" key="13">
    <source>
        <dbReference type="ARBA" id="ARBA00023002"/>
    </source>
</evidence>
<name>A0AAN7UUY5_9PEZI</name>
<evidence type="ECO:0000256" key="12">
    <source>
        <dbReference type="ARBA" id="ARBA00022989"/>
    </source>
</evidence>
<feature type="region of interest" description="Disordered" evidence="21">
    <location>
        <begin position="232"/>
        <end position="316"/>
    </location>
</feature>
<evidence type="ECO:0000256" key="16">
    <source>
        <dbReference type="ARBA" id="ARBA00023136"/>
    </source>
</evidence>
<comment type="subunit">
    <text evidence="4">Monomer.</text>
</comment>
<evidence type="ECO:0000256" key="3">
    <source>
        <dbReference type="ARBA" id="ARBA00004164"/>
    </source>
</evidence>
<keyword evidence="14" id="KW-0811">Translocation</keyword>
<keyword evidence="10" id="KW-0809">Transit peptide</keyword>
<evidence type="ECO:0000256" key="8">
    <source>
        <dbReference type="ARBA" id="ARBA00022792"/>
    </source>
</evidence>
<evidence type="ECO:0000313" key="24">
    <source>
        <dbReference type="Proteomes" id="UP001305414"/>
    </source>
</evidence>
<evidence type="ECO:0000256" key="20">
    <source>
        <dbReference type="ARBA" id="ARBA00033150"/>
    </source>
</evidence>
<dbReference type="GO" id="GO:0005743">
    <property type="term" value="C:mitochondrial inner membrane"/>
    <property type="evidence" value="ECO:0007669"/>
    <property type="project" value="UniProtKB-SubCell"/>
</dbReference>
<keyword evidence="7" id="KW-0812">Transmembrane</keyword>
<dbReference type="PROSITE" id="PS51808">
    <property type="entry name" value="CHCH"/>
    <property type="match status" value="1"/>
</dbReference>
<evidence type="ECO:0000259" key="22">
    <source>
        <dbReference type="Pfam" id="PF06747"/>
    </source>
</evidence>
<dbReference type="GO" id="GO:0045041">
    <property type="term" value="P:protein import into mitochondrial intermembrane space"/>
    <property type="evidence" value="ECO:0007669"/>
    <property type="project" value="InterPro"/>
</dbReference>
<comment type="subcellular location">
    <subcellularLocation>
        <location evidence="3">Mitochondrion inner membrane</location>
        <topology evidence="3">Single-pass type II membrane protein</topology>
        <orientation evidence="3">Intermembrane side</orientation>
    </subcellularLocation>
</comment>
<keyword evidence="9" id="KW-0653">Protein transport</keyword>
<feature type="compositionally biased region" description="Basic and acidic residues" evidence="21">
    <location>
        <begin position="307"/>
        <end position="316"/>
    </location>
</feature>
<gene>
    <name evidence="23" type="ORF">RRF57_009422</name>
</gene>
<dbReference type="GO" id="GO:0015035">
    <property type="term" value="F:protein-disulfide reductase activity"/>
    <property type="evidence" value="ECO:0007669"/>
    <property type="project" value="InterPro"/>
</dbReference>
<keyword evidence="8" id="KW-0999">Mitochondrion inner membrane</keyword>
<evidence type="ECO:0000256" key="9">
    <source>
        <dbReference type="ARBA" id="ARBA00022927"/>
    </source>
</evidence>
<keyword evidence="13" id="KW-0560">Oxidoreductase</keyword>
<keyword evidence="18" id="KW-0676">Redox-active center</keyword>
<dbReference type="InterPro" id="IPR010625">
    <property type="entry name" value="CHCH"/>
</dbReference>
<evidence type="ECO:0000256" key="10">
    <source>
        <dbReference type="ARBA" id="ARBA00022946"/>
    </source>
</evidence>
<dbReference type="Gene3D" id="1.10.287.2900">
    <property type="match status" value="1"/>
</dbReference>
<dbReference type="Pfam" id="PF06747">
    <property type="entry name" value="CHCH"/>
    <property type="match status" value="1"/>
</dbReference>
<comment type="function">
    <text evidence="19">Required for the import and folding of small cysteine-containing proteins (small Tim) in the mitochondrial intermembrane space (IMS). Forms a redox cycle with ERV1 that involves a disulfide relay system. Precursor proteins to be imported into the IMS are translocated in their reduced form into the mitochondria. The oxidized form of MIA40 forms a transient intermolecular disulfide bridge with the reduced precursor protein, resulting in oxidation of the precursor protein that now contains an intramolecular disulfide bond and is able to undergo folding in the IMS.</text>
</comment>
<evidence type="ECO:0000256" key="6">
    <source>
        <dbReference type="ARBA" id="ARBA00022448"/>
    </source>
</evidence>
<feature type="compositionally biased region" description="Low complexity" evidence="21">
    <location>
        <begin position="100"/>
        <end position="116"/>
    </location>
</feature>
<evidence type="ECO:0000256" key="11">
    <source>
        <dbReference type="ARBA" id="ARBA00022968"/>
    </source>
</evidence>
<evidence type="ECO:0000256" key="18">
    <source>
        <dbReference type="ARBA" id="ARBA00023284"/>
    </source>
</evidence>
<dbReference type="FunFam" id="1.10.287.2900:FF:000002">
    <property type="entry name" value="Mitochondrial intermembrane space import and assembly protein"/>
    <property type="match status" value="1"/>
</dbReference>
<dbReference type="AlphaFoldDB" id="A0AAN7UUY5"/>
<evidence type="ECO:0000256" key="15">
    <source>
        <dbReference type="ARBA" id="ARBA00023128"/>
    </source>
</evidence>
<reference evidence="23 24" key="1">
    <citation type="submission" date="2023-10" db="EMBL/GenBank/DDBJ databases">
        <title>Draft genome sequence of Xylaria bambusicola isolate GMP-LS, the root and basal stem rot pathogen of sugarcane in Indonesia.</title>
        <authorList>
            <person name="Selvaraj P."/>
            <person name="Muralishankar V."/>
            <person name="Muruganantham S."/>
            <person name="Sp S."/>
            <person name="Haryani S."/>
            <person name="Lau K.J.X."/>
            <person name="Naqvi N.I."/>
        </authorList>
    </citation>
    <scope>NUCLEOTIDE SEQUENCE [LARGE SCALE GENOMIC DNA]</scope>
    <source>
        <strain evidence="23">GMP-LS</strain>
    </source>
</reference>
<keyword evidence="15" id="KW-0496">Mitochondrion</keyword>
<dbReference type="InterPro" id="IPR039289">
    <property type="entry name" value="CHCHD4"/>
</dbReference>
<evidence type="ECO:0000256" key="19">
    <source>
        <dbReference type="ARBA" id="ARBA00024980"/>
    </source>
</evidence>
<feature type="compositionally biased region" description="Basic and acidic residues" evidence="21">
    <location>
        <begin position="280"/>
        <end position="297"/>
    </location>
</feature>
<keyword evidence="16" id="KW-0472">Membrane</keyword>
<evidence type="ECO:0000256" key="14">
    <source>
        <dbReference type="ARBA" id="ARBA00023010"/>
    </source>
</evidence>
<dbReference type="GO" id="GO:0005758">
    <property type="term" value="C:mitochondrial intermembrane space"/>
    <property type="evidence" value="ECO:0007669"/>
    <property type="project" value="TreeGrafter"/>
</dbReference>
<feature type="compositionally biased region" description="Low complexity" evidence="21">
    <location>
        <begin position="153"/>
        <end position="162"/>
    </location>
</feature>
<evidence type="ECO:0000256" key="17">
    <source>
        <dbReference type="ARBA" id="ARBA00023157"/>
    </source>
</evidence>
<accession>A0AAN7UUY5</accession>
<evidence type="ECO:0000256" key="21">
    <source>
        <dbReference type="SAM" id="MobiDB-lite"/>
    </source>
</evidence>
<evidence type="ECO:0000256" key="7">
    <source>
        <dbReference type="ARBA" id="ARBA00022692"/>
    </source>
</evidence>
<feature type="region of interest" description="Disordered" evidence="21">
    <location>
        <begin position="1"/>
        <end position="38"/>
    </location>
</feature>
<comment type="cofactor">
    <cofactor evidence="2">
        <name>Cu(2+)</name>
        <dbReference type="ChEBI" id="CHEBI:29036"/>
    </cofactor>
</comment>
<dbReference type="PANTHER" id="PTHR21622:SF0">
    <property type="entry name" value="COILED-COIL-HELIX-COILED-COIL-HELIX DOMAIN CONTAINING 4"/>
    <property type="match status" value="1"/>
</dbReference>
<comment type="caution">
    <text evidence="23">The sequence shown here is derived from an EMBL/GenBank/DDBJ whole genome shotgun (WGS) entry which is preliminary data.</text>
</comment>
<keyword evidence="11" id="KW-0735">Signal-anchor</keyword>
<feature type="compositionally biased region" description="Low complexity" evidence="21">
    <location>
        <begin position="16"/>
        <end position="33"/>
    </location>
</feature>
<feature type="domain" description="CHCH" evidence="22">
    <location>
        <begin position="187"/>
        <end position="222"/>
    </location>
</feature>
<keyword evidence="17" id="KW-1015">Disulfide bond</keyword>
<organism evidence="23 24">
    <name type="scientific">Xylaria bambusicola</name>
    <dbReference type="NCBI Taxonomy" id="326684"/>
    <lineage>
        <taxon>Eukaryota</taxon>
        <taxon>Fungi</taxon>
        <taxon>Dikarya</taxon>
        <taxon>Ascomycota</taxon>
        <taxon>Pezizomycotina</taxon>
        <taxon>Sordariomycetes</taxon>
        <taxon>Xylariomycetidae</taxon>
        <taxon>Xylariales</taxon>
        <taxon>Xylariaceae</taxon>
        <taxon>Xylaria</taxon>
    </lineage>
</organism>
<keyword evidence="24" id="KW-1185">Reference proteome</keyword>
<proteinExistence type="predicted"/>
<dbReference type="EMBL" id="JAWHQM010000035">
    <property type="protein sequence ID" value="KAK5633708.1"/>
    <property type="molecule type" value="Genomic_DNA"/>
</dbReference>
<keyword evidence="12" id="KW-1133">Transmembrane helix</keyword>
<evidence type="ECO:0000256" key="2">
    <source>
        <dbReference type="ARBA" id="ARBA00001973"/>
    </source>
</evidence>
<keyword evidence="6" id="KW-0813">Transport</keyword>
<evidence type="ECO:0000256" key="4">
    <source>
        <dbReference type="ARBA" id="ARBA00011245"/>
    </source>
</evidence>
<protein>
    <recommendedName>
        <fullName evidence="5">Mitochondrial intermembrane space import and assembly protein 40</fullName>
    </recommendedName>
    <alternativeName>
        <fullName evidence="20">Mitochondrial import inner membrane translocase TIM40</fullName>
    </alternativeName>
</protein>
<evidence type="ECO:0000256" key="5">
    <source>
        <dbReference type="ARBA" id="ARBA00013714"/>
    </source>
</evidence>
<evidence type="ECO:0000313" key="23">
    <source>
        <dbReference type="EMBL" id="KAK5633708.1"/>
    </source>
</evidence>
<feature type="region of interest" description="Disordered" evidence="21">
    <location>
        <begin position="94"/>
        <end position="163"/>
    </location>
</feature>
<feature type="compositionally biased region" description="Low complexity" evidence="21">
    <location>
        <begin position="239"/>
        <end position="279"/>
    </location>
</feature>
<dbReference type="PANTHER" id="PTHR21622">
    <property type="entry name" value="COILED-COIL-HELIX-COILED-COIL-HELIX DOMAIN CONTAINING 4"/>
    <property type="match status" value="1"/>
</dbReference>